<keyword evidence="12" id="KW-1185">Reference proteome</keyword>
<dbReference type="GO" id="GO:0043190">
    <property type="term" value="C:ATP-binding cassette (ABC) transporter complex"/>
    <property type="evidence" value="ECO:0007669"/>
    <property type="project" value="TreeGrafter"/>
</dbReference>
<evidence type="ECO:0000256" key="2">
    <source>
        <dbReference type="ARBA" id="ARBA00005417"/>
    </source>
</evidence>
<dbReference type="InterPro" id="IPR050095">
    <property type="entry name" value="ECF_ABC_transporter_ATP-bd"/>
</dbReference>
<dbReference type="PANTHER" id="PTHR43553:SF24">
    <property type="entry name" value="ENERGY-COUPLING FACTOR TRANSPORTER ATP-BINDING PROTEIN ECFA1"/>
    <property type="match status" value="1"/>
</dbReference>
<evidence type="ECO:0000313" key="11">
    <source>
        <dbReference type="EMBL" id="QAS69959.1"/>
    </source>
</evidence>
<reference evidence="10" key="2">
    <citation type="submission" date="2019-01" db="EMBL/GenBank/DDBJ databases">
        <title>Oenococcus sicerae UCMA17102.</title>
        <authorList>
            <person name="Cousin F.J."/>
            <person name="Le Guellec R."/>
            <person name="Cretenet M."/>
        </authorList>
    </citation>
    <scope>NUCLEOTIDE SEQUENCE</scope>
    <source>
        <strain evidence="10">UCMA17102</strain>
    </source>
</reference>
<keyword evidence="4" id="KW-1003">Cell membrane</keyword>
<dbReference type="InterPro" id="IPR003439">
    <property type="entry name" value="ABC_transporter-like_ATP-bd"/>
</dbReference>
<dbReference type="AlphaFoldDB" id="A0AAJ1VQN0"/>
<evidence type="ECO:0000256" key="8">
    <source>
        <dbReference type="ARBA" id="ARBA00023136"/>
    </source>
</evidence>
<dbReference type="SMART" id="SM00382">
    <property type="entry name" value="AAA"/>
    <property type="match status" value="1"/>
</dbReference>
<dbReference type="FunFam" id="3.40.50.300:FF:000224">
    <property type="entry name" value="Energy-coupling factor transporter ATP-binding protein EcfA"/>
    <property type="match status" value="1"/>
</dbReference>
<dbReference type="InterPro" id="IPR017871">
    <property type="entry name" value="ABC_transporter-like_CS"/>
</dbReference>
<comment type="subcellular location">
    <subcellularLocation>
        <location evidence="1">Cell membrane</location>
        <topology evidence="1">Peripheral membrane protein</topology>
    </subcellularLocation>
</comment>
<dbReference type="InterPro" id="IPR015856">
    <property type="entry name" value="ABC_transpr_CbiO/EcfA_su"/>
</dbReference>
<evidence type="ECO:0000256" key="3">
    <source>
        <dbReference type="ARBA" id="ARBA00022448"/>
    </source>
</evidence>
<sequence>MTNNAIEISDLSFAYKHNSKKILQHINLSVQEGDWLSIIGRNGSGKTTLIKLILGLAAGQISGRIDFFDRTINENNIDSIRDQIGVVFQNPENQFVAATVADDVAFGLENHDVSRDQMIKKVRSALIEVGIADLADREPESLSGGQKQRVALASVIALRPRMIILDEATSMLDPNGRQELLNILRKLQSAYKITVIAITHNIAETQQADQVIVIDQGKKVLEGKPADVLIQDDKLTSFGLEVPFTRRIRKDLADLGLFLPDSYTSSESMVTQIWRSYSKM</sequence>
<reference evidence="11 12" key="1">
    <citation type="journal article" date="2019" name="Syst. Appl. Microbiol.">
        <title>Oenococcus sicerae sp. nov., isolated from French cider.</title>
        <authorList>
            <person name="Cousin F.J."/>
            <person name="Le Guellec R."/>
            <person name="Chagnot C."/>
            <person name="Goux D."/>
            <person name="Dalmasso M."/>
            <person name="Laplace J.M."/>
            <person name="Cretenet M."/>
        </authorList>
    </citation>
    <scope>NUCLEOTIDE SEQUENCE [LARGE SCALE GENOMIC DNA]</scope>
    <source>
        <strain evidence="11 12">UCMA 15228</strain>
    </source>
</reference>
<protein>
    <submittedName>
        <fullName evidence="10">Energy-coupling factor transporter ATPase</fullName>
    </submittedName>
</protein>
<dbReference type="GO" id="GO:0005524">
    <property type="term" value="F:ATP binding"/>
    <property type="evidence" value="ECO:0007669"/>
    <property type="project" value="UniProtKB-KW"/>
</dbReference>
<evidence type="ECO:0000256" key="1">
    <source>
        <dbReference type="ARBA" id="ARBA00004202"/>
    </source>
</evidence>
<dbReference type="NCBIfam" id="NF010167">
    <property type="entry name" value="PRK13648.1"/>
    <property type="match status" value="1"/>
</dbReference>
<dbReference type="NCBIfam" id="TIGR04520">
    <property type="entry name" value="ECF_ATPase_1"/>
    <property type="match status" value="1"/>
</dbReference>
<dbReference type="InterPro" id="IPR003593">
    <property type="entry name" value="AAA+_ATPase"/>
</dbReference>
<evidence type="ECO:0000256" key="6">
    <source>
        <dbReference type="ARBA" id="ARBA00022840"/>
    </source>
</evidence>
<dbReference type="Proteomes" id="UP000286907">
    <property type="component" value="Chromosome"/>
</dbReference>
<feature type="domain" description="ABC transporter" evidence="9">
    <location>
        <begin position="6"/>
        <end position="241"/>
    </location>
</feature>
<dbReference type="EMBL" id="SDWY01000002">
    <property type="protein sequence ID" value="MDN6900382.1"/>
    <property type="molecule type" value="Genomic_DNA"/>
</dbReference>
<dbReference type="CDD" id="cd03225">
    <property type="entry name" value="ABC_cobalt_CbiO_domain1"/>
    <property type="match status" value="1"/>
</dbReference>
<dbReference type="InterPro" id="IPR027417">
    <property type="entry name" value="P-loop_NTPase"/>
</dbReference>
<dbReference type="SUPFAM" id="SSF52540">
    <property type="entry name" value="P-loop containing nucleoside triphosphate hydrolases"/>
    <property type="match status" value="1"/>
</dbReference>
<evidence type="ECO:0000259" key="9">
    <source>
        <dbReference type="PROSITE" id="PS50893"/>
    </source>
</evidence>
<keyword evidence="3" id="KW-0813">Transport</keyword>
<evidence type="ECO:0000256" key="7">
    <source>
        <dbReference type="ARBA" id="ARBA00022967"/>
    </source>
</evidence>
<accession>A0AAJ1VQN0</accession>
<keyword evidence="7" id="KW-1278">Translocase</keyword>
<dbReference type="Proteomes" id="UP001167919">
    <property type="component" value="Unassembled WGS sequence"/>
</dbReference>
<keyword evidence="5" id="KW-0547">Nucleotide-binding</keyword>
<dbReference type="Pfam" id="PF00005">
    <property type="entry name" value="ABC_tran"/>
    <property type="match status" value="1"/>
</dbReference>
<dbReference type="EMBL" id="CP029684">
    <property type="protein sequence ID" value="QAS69959.1"/>
    <property type="molecule type" value="Genomic_DNA"/>
</dbReference>
<evidence type="ECO:0000313" key="12">
    <source>
        <dbReference type="Proteomes" id="UP000286907"/>
    </source>
</evidence>
<keyword evidence="6" id="KW-0067">ATP-binding</keyword>
<dbReference type="GO" id="GO:0016887">
    <property type="term" value="F:ATP hydrolysis activity"/>
    <property type="evidence" value="ECO:0007669"/>
    <property type="project" value="InterPro"/>
</dbReference>
<dbReference type="GO" id="GO:0042626">
    <property type="term" value="F:ATPase-coupled transmembrane transporter activity"/>
    <property type="evidence" value="ECO:0007669"/>
    <property type="project" value="TreeGrafter"/>
</dbReference>
<dbReference type="PROSITE" id="PS00211">
    <property type="entry name" value="ABC_TRANSPORTER_1"/>
    <property type="match status" value="1"/>
</dbReference>
<dbReference type="PANTHER" id="PTHR43553">
    <property type="entry name" value="HEAVY METAL TRANSPORTER"/>
    <property type="match status" value="1"/>
</dbReference>
<comment type="similarity">
    <text evidence="2">Belongs to the ABC transporter superfamily.</text>
</comment>
<proteinExistence type="inferred from homology"/>
<keyword evidence="8" id="KW-0472">Membrane</keyword>
<reference evidence="11" key="3">
    <citation type="submission" date="2020-01" db="EMBL/GenBank/DDBJ databases">
        <authorList>
            <person name="Cousin F.J."/>
            <person name="Le Guellec R."/>
            <person name="Cretenet M."/>
        </authorList>
    </citation>
    <scope>NUCLEOTIDE SEQUENCE</scope>
    <source>
        <strain evidence="11">UCMA 15228</strain>
    </source>
</reference>
<dbReference type="Gene3D" id="3.40.50.300">
    <property type="entry name" value="P-loop containing nucleotide triphosphate hydrolases"/>
    <property type="match status" value="1"/>
</dbReference>
<name>A0AAJ1VQN0_9LACO</name>
<evidence type="ECO:0000313" key="10">
    <source>
        <dbReference type="EMBL" id="MDN6900382.1"/>
    </source>
</evidence>
<gene>
    <name evidence="11" type="ORF">DLJ48_05180</name>
    <name evidence="10" type="ORF">EVC35_05105</name>
</gene>
<dbReference type="PROSITE" id="PS50893">
    <property type="entry name" value="ABC_TRANSPORTER_2"/>
    <property type="match status" value="1"/>
</dbReference>
<evidence type="ECO:0000313" key="13">
    <source>
        <dbReference type="Proteomes" id="UP001167919"/>
    </source>
</evidence>
<evidence type="ECO:0000256" key="4">
    <source>
        <dbReference type="ARBA" id="ARBA00022475"/>
    </source>
</evidence>
<dbReference type="RefSeq" id="WP_128686432.1">
    <property type="nucleotide sequence ID" value="NZ_CP029684.2"/>
</dbReference>
<evidence type="ECO:0000256" key="5">
    <source>
        <dbReference type="ARBA" id="ARBA00022741"/>
    </source>
</evidence>
<dbReference type="InterPro" id="IPR030947">
    <property type="entry name" value="EcfA_1"/>
</dbReference>
<organism evidence="10 13">
    <name type="scientific">Oenococcus sicerae</name>
    <dbReference type="NCBI Taxonomy" id="2203724"/>
    <lineage>
        <taxon>Bacteria</taxon>
        <taxon>Bacillati</taxon>
        <taxon>Bacillota</taxon>
        <taxon>Bacilli</taxon>
        <taxon>Lactobacillales</taxon>
        <taxon>Lactobacillaceae</taxon>
        <taxon>Oenococcus</taxon>
    </lineage>
</organism>